<accession>A0A699U3U2</accession>
<sequence length="132" mass="14901">QFFPRAEQERLKREYHSIHQTDIETSTKFMQHFLRLVGFLRAAAGTTEEQAKNLQWGLCKSTLNHLMCIQFTDVAQVSNAARNYEILHERDDDGANAGVPQRATPTRSALRVDADTQESVVELLVPASSCLL</sequence>
<feature type="non-terminal residue" evidence="2">
    <location>
        <position position="1"/>
    </location>
</feature>
<evidence type="ECO:0000313" key="2">
    <source>
        <dbReference type="EMBL" id="GFD14524.1"/>
    </source>
</evidence>
<feature type="non-terminal residue" evidence="2">
    <location>
        <position position="132"/>
    </location>
</feature>
<comment type="caution">
    <text evidence="2">The sequence shown here is derived from an EMBL/GenBank/DDBJ whole genome shotgun (WGS) entry which is preliminary data.</text>
</comment>
<evidence type="ECO:0000256" key="1">
    <source>
        <dbReference type="SAM" id="MobiDB-lite"/>
    </source>
</evidence>
<organism evidence="2">
    <name type="scientific">Tanacetum cinerariifolium</name>
    <name type="common">Dalmatian daisy</name>
    <name type="synonym">Chrysanthemum cinerariifolium</name>
    <dbReference type="NCBI Taxonomy" id="118510"/>
    <lineage>
        <taxon>Eukaryota</taxon>
        <taxon>Viridiplantae</taxon>
        <taxon>Streptophyta</taxon>
        <taxon>Embryophyta</taxon>
        <taxon>Tracheophyta</taxon>
        <taxon>Spermatophyta</taxon>
        <taxon>Magnoliopsida</taxon>
        <taxon>eudicotyledons</taxon>
        <taxon>Gunneridae</taxon>
        <taxon>Pentapetalae</taxon>
        <taxon>asterids</taxon>
        <taxon>campanulids</taxon>
        <taxon>Asterales</taxon>
        <taxon>Asteraceae</taxon>
        <taxon>Asteroideae</taxon>
        <taxon>Anthemideae</taxon>
        <taxon>Anthemidinae</taxon>
        <taxon>Tanacetum</taxon>
    </lineage>
</organism>
<name>A0A699U3U2_TANCI</name>
<proteinExistence type="predicted"/>
<dbReference type="AlphaFoldDB" id="A0A699U3U2"/>
<protein>
    <submittedName>
        <fullName evidence="2">Zinc finger, CCHC-type, retrotransposon Gag domain protein</fullName>
    </submittedName>
</protein>
<gene>
    <name evidence="2" type="ORF">Tci_886493</name>
</gene>
<feature type="region of interest" description="Disordered" evidence="1">
    <location>
        <begin position="91"/>
        <end position="111"/>
    </location>
</feature>
<dbReference type="EMBL" id="BKCJ011280021">
    <property type="protein sequence ID" value="GFD14524.1"/>
    <property type="molecule type" value="Genomic_DNA"/>
</dbReference>
<reference evidence="2" key="1">
    <citation type="journal article" date="2019" name="Sci. Rep.">
        <title>Draft genome of Tanacetum cinerariifolium, the natural source of mosquito coil.</title>
        <authorList>
            <person name="Yamashiro T."/>
            <person name="Shiraishi A."/>
            <person name="Satake H."/>
            <person name="Nakayama K."/>
        </authorList>
    </citation>
    <scope>NUCLEOTIDE SEQUENCE</scope>
</reference>